<dbReference type="RefSeq" id="WP_115499618.1">
    <property type="nucleotide sequence ID" value="NZ_JACRTI010000021.1"/>
</dbReference>
<gene>
    <name evidence="2" type="ORF">DWU89_10620</name>
    <name evidence="1" type="ORF">H8784_10350</name>
</gene>
<dbReference type="Proteomes" id="UP000256321">
    <property type="component" value="Unassembled WGS sequence"/>
</dbReference>
<proteinExistence type="predicted"/>
<organism evidence="2 3">
    <name type="scientific">Parabacteroides acidifaciens</name>
    <dbReference type="NCBI Taxonomy" id="2290935"/>
    <lineage>
        <taxon>Bacteria</taxon>
        <taxon>Pseudomonadati</taxon>
        <taxon>Bacteroidota</taxon>
        <taxon>Bacteroidia</taxon>
        <taxon>Bacteroidales</taxon>
        <taxon>Tannerellaceae</taxon>
        <taxon>Parabacteroides</taxon>
    </lineage>
</organism>
<dbReference type="AlphaFoldDB" id="A0A3D8HE16"/>
<keyword evidence="4" id="KW-1185">Reference proteome</keyword>
<reference evidence="1 4" key="2">
    <citation type="submission" date="2020-08" db="EMBL/GenBank/DDBJ databases">
        <title>Genome public.</title>
        <authorList>
            <person name="Liu C."/>
            <person name="Sun Q."/>
        </authorList>
    </citation>
    <scope>NUCLEOTIDE SEQUENCE [LARGE SCALE GENOMIC DNA]</scope>
    <source>
        <strain evidence="1 4">426_9</strain>
    </source>
</reference>
<evidence type="ECO:0000313" key="1">
    <source>
        <dbReference type="EMBL" id="MBC8602115.1"/>
    </source>
</evidence>
<evidence type="ECO:0000313" key="3">
    <source>
        <dbReference type="Proteomes" id="UP000256321"/>
    </source>
</evidence>
<sequence length="144" mass="17133">MEEELNFSEVPLGYSVCLNQQCPKADTCLRRQAEINMPDSVTHWSFISLKHLAAIEGECRYYRPCQKIRLAKGFIGILNKLPHKQMLEIVGRLIYSFKRRTYYRVRKGERPLSPDEQQIVRDILKKHGVNEPWEFDSYYDSYDW</sequence>
<reference evidence="2 3" key="1">
    <citation type="submission" date="2018-07" db="EMBL/GenBank/DDBJ databases">
        <title>Parabacteroides acidifaciens nov. sp., isolated from human feces.</title>
        <authorList>
            <person name="Wang Y.J."/>
        </authorList>
    </citation>
    <scope>NUCLEOTIDE SEQUENCE [LARGE SCALE GENOMIC DNA]</scope>
    <source>
        <strain evidence="2 3">426-9</strain>
    </source>
</reference>
<evidence type="ECO:0000313" key="4">
    <source>
        <dbReference type="Proteomes" id="UP000629596"/>
    </source>
</evidence>
<evidence type="ECO:0000313" key="2">
    <source>
        <dbReference type="EMBL" id="RDU49214.1"/>
    </source>
</evidence>
<name>A0A3D8HE16_9BACT</name>
<comment type="caution">
    <text evidence="2">The sequence shown here is derived from an EMBL/GenBank/DDBJ whole genome shotgun (WGS) entry which is preliminary data.</text>
</comment>
<protein>
    <submittedName>
        <fullName evidence="2">Uncharacterized protein</fullName>
    </submittedName>
</protein>
<dbReference type="EMBL" id="JACRTI010000021">
    <property type="protein sequence ID" value="MBC8602115.1"/>
    <property type="molecule type" value="Genomic_DNA"/>
</dbReference>
<dbReference type="Pfam" id="PF19555">
    <property type="entry name" value="DUF6078"/>
    <property type="match status" value="1"/>
</dbReference>
<dbReference type="Proteomes" id="UP000629596">
    <property type="component" value="Unassembled WGS sequence"/>
</dbReference>
<accession>A0A3D8HE16</accession>
<dbReference type="EMBL" id="QREV01000021">
    <property type="protein sequence ID" value="RDU49214.1"/>
    <property type="molecule type" value="Genomic_DNA"/>
</dbReference>
<dbReference type="InterPro" id="IPR045724">
    <property type="entry name" value="DUF6078"/>
</dbReference>